<reference evidence="5" key="1">
    <citation type="journal article" date="2014" name="Int. J. Syst. Evol. Microbiol.">
        <title>Complete genome sequence of Corynebacterium casei LMG S-19264T (=DSM 44701T), isolated from a smear-ripened cheese.</title>
        <authorList>
            <consortium name="US DOE Joint Genome Institute (JGI-PGF)"/>
            <person name="Walter F."/>
            <person name="Albersmeier A."/>
            <person name="Kalinowski J."/>
            <person name="Ruckert C."/>
        </authorList>
    </citation>
    <scope>NUCLEOTIDE SEQUENCE</scope>
    <source>
        <strain evidence="5">KCTC 32182</strain>
    </source>
</reference>
<dbReference type="NCBIfam" id="NF008607">
    <property type="entry name" value="PRK11579.1"/>
    <property type="match status" value="1"/>
</dbReference>
<comment type="similarity">
    <text evidence="1">Belongs to the Gfo/Idh/MocA family.</text>
</comment>
<dbReference type="Pfam" id="PF02894">
    <property type="entry name" value="GFO_IDH_MocA_C"/>
    <property type="match status" value="1"/>
</dbReference>
<feature type="domain" description="Gfo/Idh/MocA-like oxidoreductase C-terminal" evidence="4">
    <location>
        <begin position="134"/>
        <end position="342"/>
    </location>
</feature>
<organism evidence="5 6">
    <name type="scientific">Paludibacterium paludis</name>
    <dbReference type="NCBI Taxonomy" id="1225769"/>
    <lineage>
        <taxon>Bacteria</taxon>
        <taxon>Pseudomonadati</taxon>
        <taxon>Pseudomonadota</taxon>
        <taxon>Betaproteobacteria</taxon>
        <taxon>Neisseriales</taxon>
        <taxon>Chromobacteriaceae</taxon>
        <taxon>Paludibacterium</taxon>
    </lineage>
</organism>
<evidence type="ECO:0000313" key="5">
    <source>
        <dbReference type="EMBL" id="GGY14087.1"/>
    </source>
</evidence>
<dbReference type="Gene3D" id="3.40.50.720">
    <property type="entry name" value="NAD(P)-binding Rossmann-like Domain"/>
    <property type="match status" value="1"/>
</dbReference>
<evidence type="ECO:0000256" key="2">
    <source>
        <dbReference type="ARBA" id="ARBA00023002"/>
    </source>
</evidence>
<evidence type="ECO:0000259" key="3">
    <source>
        <dbReference type="Pfam" id="PF01408"/>
    </source>
</evidence>
<dbReference type="PANTHER" id="PTHR43708:SF5">
    <property type="entry name" value="CONSERVED EXPRESSED OXIDOREDUCTASE (EUROFUNG)-RELATED"/>
    <property type="match status" value="1"/>
</dbReference>
<dbReference type="GO" id="GO:0000166">
    <property type="term" value="F:nucleotide binding"/>
    <property type="evidence" value="ECO:0007669"/>
    <property type="project" value="InterPro"/>
</dbReference>
<dbReference type="SUPFAM" id="SSF51735">
    <property type="entry name" value="NAD(P)-binding Rossmann-fold domains"/>
    <property type="match status" value="1"/>
</dbReference>
<dbReference type="GO" id="GO:0016491">
    <property type="term" value="F:oxidoreductase activity"/>
    <property type="evidence" value="ECO:0007669"/>
    <property type="project" value="UniProtKB-KW"/>
</dbReference>
<protein>
    <submittedName>
        <fullName evidence="5">Oxidoreductase</fullName>
    </submittedName>
</protein>
<dbReference type="InterPro" id="IPR004104">
    <property type="entry name" value="Gfo/Idh/MocA-like_OxRdtase_C"/>
</dbReference>
<gene>
    <name evidence="5" type="ORF">GCM10011289_16800</name>
</gene>
<comment type="caution">
    <text evidence="5">The sequence shown here is derived from an EMBL/GenBank/DDBJ whole genome shotgun (WGS) entry which is preliminary data.</text>
</comment>
<feature type="domain" description="Gfo/Idh/MocA-like oxidoreductase N-terminal" evidence="3">
    <location>
        <begin position="5"/>
        <end position="122"/>
    </location>
</feature>
<evidence type="ECO:0000259" key="4">
    <source>
        <dbReference type="Pfam" id="PF02894"/>
    </source>
</evidence>
<evidence type="ECO:0000256" key="1">
    <source>
        <dbReference type="ARBA" id="ARBA00010928"/>
    </source>
</evidence>
<dbReference type="AlphaFoldDB" id="A0A918U9Y3"/>
<evidence type="ECO:0000313" key="6">
    <source>
        <dbReference type="Proteomes" id="UP000645257"/>
    </source>
</evidence>
<keyword evidence="2" id="KW-0560">Oxidoreductase</keyword>
<dbReference type="Proteomes" id="UP000645257">
    <property type="component" value="Unassembled WGS sequence"/>
</dbReference>
<dbReference type="Gene3D" id="3.30.360.10">
    <property type="entry name" value="Dihydrodipicolinate Reductase, domain 2"/>
    <property type="match status" value="1"/>
</dbReference>
<dbReference type="InterPro" id="IPR000683">
    <property type="entry name" value="Gfo/Idh/MocA-like_OxRdtase_N"/>
</dbReference>
<dbReference type="RefSeq" id="WP_189533229.1">
    <property type="nucleotide sequence ID" value="NZ_BMYX01000007.1"/>
</dbReference>
<dbReference type="Pfam" id="PF01408">
    <property type="entry name" value="GFO_IDH_MocA"/>
    <property type="match status" value="1"/>
</dbReference>
<accession>A0A918U9Y3</accession>
<keyword evidence="6" id="KW-1185">Reference proteome</keyword>
<dbReference type="InterPro" id="IPR051317">
    <property type="entry name" value="Gfo/Idh/MocA_oxidoreduct"/>
</dbReference>
<dbReference type="InterPro" id="IPR036291">
    <property type="entry name" value="NAD(P)-bd_dom_sf"/>
</dbReference>
<dbReference type="EMBL" id="BMYX01000007">
    <property type="protein sequence ID" value="GGY14087.1"/>
    <property type="molecule type" value="Genomic_DNA"/>
</dbReference>
<proteinExistence type="inferred from homology"/>
<dbReference type="PANTHER" id="PTHR43708">
    <property type="entry name" value="CONSERVED EXPRESSED OXIDOREDUCTASE (EUROFUNG)"/>
    <property type="match status" value="1"/>
</dbReference>
<sequence length="345" mass="37571">MPSSLRVGLVGYGYAASTFHAPLIASVPGLRLAAVSSRDPGRVAAALPGVETCDSPDKLFAREDIDLVVIPTPNDSHFPLALAALASGKHVVVDKPFTLNAAEARELIARAQESRRFLSVFHNRRWDGDFLTVRQLLASQALGRLVHFESHFDRYRPEVRARWREIDLPGSGLWYDLGPHLLDQALMLFGPPEALSLDLDTQRDGASCVDWFHAVLRYDRLRVILHGGTLAAEPGPRFTLHGTRGSFVKRGPDRQEERLKAGVEPGGEGWGLDPDPGWLVTVCDGVETRRACDGVPGDYRCYYAGVRDAIVTGAANPVPPGDALEVMRWLDLGLASASEGRALGL</sequence>
<name>A0A918U9Y3_9NEIS</name>
<reference evidence="5" key="2">
    <citation type="submission" date="2020-09" db="EMBL/GenBank/DDBJ databases">
        <authorList>
            <person name="Sun Q."/>
            <person name="Kim S."/>
        </authorList>
    </citation>
    <scope>NUCLEOTIDE SEQUENCE</scope>
    <source>
        <strain evidence="5">KCTC 32182</strain>
    </source>
</reference>